<dbReference type="PANTHER" id="PTHR13887:SF41">
    <property type="entry name" value="THIOREDOXIN SUPERFAMILY PROTEIN"/>
    <property type="match status" value="1"/>
</dbReference>
<dbReference type="GO" id="GO:0016491">
    <property type="term" value="F:oxidoreductase activity"/>
    <property type="evidence" value="ECO:0007669"/>
    <property type="project" value="InterPro"/>
</dbReference>
<dbReference type="CDD" id="cd03024">
    <property type="entry name" value="DsbA_FrnE"/>
    <property type="match status" value="1"/>
</dbReference>
<dbReference type="EMBL" id="JPVP01000052">
    <property type="protein sequence ID" value="KGR86100.1"/>
    <property type="molecule type" value="Genomic_DNA"/>
</dbReference>
<dbReference type="OrthoDB" id="9799122at2"/>
<dbReference type="AlphaFoldDB" id="A0A0A3IRJ8"/>
<dbReference type="PANTHER" id="PTHR13887">
    <property type="entry name" value="GLUTATHIONE S-TRANSFERASE KAPPA"/>
    <property type="match status" value="1"/>
</dbReference>
<dbReference type="STRING" id="1220589.CD32_06790"/>
<dbReference type="RefSeq" id="WP_036152711.1">
    <property type="nucleotide sequence ID" value="NZ_AVCX01000009.1"/>
</dbReference>
<evidence type="ECO:0000259" key="1">
    <source>
        <dbReference type="Pfam" id="PF01323"/>
    </source>
</evidence>
<evidence type="ECO:0000313" key="2">
    <source>
        <dbReference type="EMBL" id="KGR86100.1"/>
    </source>
</evidence>
<dbReference type="Proteomes" id="UP000030437">
    <property type="component" value="Unassembled WGS sequence"/>
</dbReference>
<gene>
    <name evidence="2" type="ORF">CD32_06790</name>
</gene>
<accession>A0A0A3IRJ8</accession>
<organism evidence="2 3">
    <name type="scientific">Lysinibacillus odysseyi 34hs-1 = NBRC 100172</name>
    <dbReference type="NCBI Taxonomy" id="1220589"/>
    <lineage>
        <taxon>Bacteria</taxon>
        <taxon>Bacillati</taxon>
        <taxon>Bacillota</taxon>
        <taxon>Bacilli</taxon>
        <taxon>Bacillales</taxon>
        <taxon>Bacillaceae</taxon>
        <taxon>Lysinibacillus</taxon>
    </lineage>
</organism>
<sequence>MKIEVWSDYVCPFCYIGKRQLEKAIKESGYEEQIEVEYKSFLLDPSTPIDMEEPIFTALSKKYNLSEEETKKMTANVAVRAKEVGLEYNFDVMKTANTTAAHRLAKLANELEKAPAYNERLMKAYFLEGEAIGRPDVLKRLAEEVGLDRAKVEEVLDSRQFEDIVEADIYEAQQIGVRGVPFFVFNNKYGISGAQPQPLFAQTIEQAAAEAGLRKSIQLVGEGGAACSDGECEI</sequence>
<dbReference type="InterPro" id="IPR036249">
    <property type="entry name" value="Thioredoxin-like_sf"/>
</dbReference>
<name>A0A0A3IRJ8_9BACI</name>
<reference evidence="2 3" key="1">
    <citation type="submission" date="2014-02" db="EMBL/GenBank/DDBJ databases">
        <title>Draft genome sequence of Lysinibacillus odysseyi NBRC 100172.</title>
        <authorList>
            <person name="Zhang F."/>
            <person name="Wang G."/>
            <person name="Zhang L."/>
        </authorList>
    </citation>
    <scope>NUCLEOTIDE SEQUENCE [LARGE SCALE GENOMIC DNA]</scope>
    <source>
        <strain evidence="2 3">NBRC 100172</strain>
    </source>
</reference>
<dbReference type="Gene3D" id="3.40.30.10">
    <property type="entry name" value="Glutaredoxin"/>
    <property type="match status" value="1"/>
</dbReference>
<dbReference type="SUPFAM" id="SSF52833">
    <property type="entry name" value="Thioredoxin-like"/>
    <property type="match status" value="1"/>
</dbReference>
<comment type="caution">
    <text evidence="2">The sequence shown here is derived from an EMBL/GenBank/DDBJ whole genome shotgun (WGS) entry which is preliminary data.</text>
</comment>
<dbReference type="InterPro" id="IPR001853">
    <property type="entry name" value="DSBA-like_thioredoxin_dom"/>
</dbReference>
<proteinExistence type="predicted"/>
<dbReference type="eggNOG" id="COG2761">
    <property type="taxonomic scope" value="Bacteria"/>
</dbReference>
<protein>
    <submittedName>
        <fullName evidence="2">DSBA oxidoreductase</fullName>
    </submittedName>
</protein>
<keyword evidence="3" id="KW-1185">Reference proteome</keyword>
<dbReference type="Pfam" id="PF01323">
    <property type="entry name" value="DSBA"/>
    <property type="match status" value="1"/>
</dbReference>
<evidence type="ECO:0000313" key="3">
    <source>
        <dbReference type="Proteomes" id="UP000030437"/>
    </source>
</evidence>
<feature type="domain" description="DSBA-like thioredoxin" evidence="1">
    <location>
        <begin position="3"/>
        <end position="204"/>
    </location>
</feature>